<dbReference type="EMBL" id="MIEK01000045">
    <property type="protein sequence ID" value="OEH81502.1"/>
    <property type="molecule type" value="Genomic_DNA"/>
</dbReference>
<dbReference type="EMBL" id="MIEK01000063">
    <property type="protein sequence ID" value="OEH81100.1"/>
    <property type="molecule type" value="Genomic_DNA"/>
</dbReference>
<evidence type="ECO:0000313" key="4">
    <source>
        <dbReference type="EMBL" id="OEH83272.1"/>
    </source>
</evidence>
<evidence type="ECO:0000313" key="3">
    <source>
        <dbReference type="EMBL" id="OEH81502.1"/>
    </source>
</evidence>
<dbReference type="RefSeq" id="WP_069697824.1">
    <property type="nucleotide sequence ID" value="NZ_JAGGMA010000027.1"/>
</dbReference>
<dbReference type="Pfam" id="PF06013">
    <property type="entry name" value="WXG100"/>
    <property type="match status" value="1"/>
</dbReference>
<dbReference type="InterPro" id="IPR036689">
    <property type="entry name" value="ESAT-6-like_sf"/>
</dbReference>
<protein>
    <recommendedName>
        <fullName evidence="1">ESAT-6-like protein</fullName>
    </recommendedName>
</protein>
<dbReference type="SUPFAM" id="SSF140453">
    <property type="entry name" value="EsxAB dimer-like"/>
    <property type="match status" value="1"/>
</dbReference>
<comment type="caution">
    <text evidence="2">The sequence shown here is derived from an EMBL/GenBank/DDBJ whole genome shotgun (WGS) entry which is preliminary data.</text>
</comment>
<evidence type="ECO:0000313" key="2">
    <source>
        <dbReference type="EMBL" id="OEH81100.1"/>
    </source>
</evidence>
<name>A0A1E5KTB0_9ENTE</name>
<evidence type="ECO:0000313" key="5">
    <source>
        <dbReference type="Proteomes" id="UP000095256"/>
    </source>
</evidence>
<dbReference type="EMBL" id="MIEK01000010">
    <property type="protein sequence ID" value="OEH83272.1"/>
    <property type="molecule type" value="Genomic_DNA"/>
</dbReference>
<dbReference type="STRING" id="762845.BCR26_04475"/>
<reference evidence="2 5" key="1">
    <citation type="submission" date="2016-09" db="EMBL/GenBank/DDBJ databases">
        <authorList>
            <person name="Capua I."/>
            <person name="De Benedictis P."/>
            <person name="Joannis T."/>
            <person name="Lombin L.H."/>
            <person name="Cattoli G."/>
        </authorList>
    </citation>
    <scope>NUCLEOTIDE SEQUENCE [LARGE SCALE GENOMIC DNA]</scope>
    <source>
        <strain evidence="2 5">LMG 25899</strain>
    </source>
</reference>
<dbReference type="Proteomes" id="UP000095256">
    <property type="component" value="Unassembled WGS sequence"/>
</dbReference>
<gene>
    <name evidence="3" type="ORF">BCR26_04475</name>
    <name evidence="4" type="ORF">BCR26_10750</name>
    <name evidence="2" type="ORF">BCR26_17750</name>
</gene>
<dbReference type="OrthoDB" id="4978934at2"/>
<accession>A0A1E5KTB0</accession>
<proteinExistence type="inferred from homology"/>
<dbReference type="NCBIfam" id="TIGR03930">
    <property type="entry name" value="WXG100_ESAT6"/>
    <property type="match status" value="1"/>
</dbReference>
<evidence type="ECO:0000256" key="1">
    <source>
        <dbReference type="RuleBase" id="RU362001"/>
    </source>
</evidence>
<dbReference type="AlphaFoldDB" id="A0A1E5KTB0"/>
<keyword evidence="5" id="KW-1185">Reference proteome</keyword>
<dbReference type="Gene3D" id="1.10.287.1060">
    <property type="entry name" value="ESAT-6-like"/>
    <property type="match status" value="1"/>
</dbReference>
<sequence length="97" mass="11162">MAQIKLSPEELETSATKYTQGSEEILTVLSNLEREQDAIRSNWEGSGFESFDNQFVELQPKIREFGELLEQINQQLRSVAQIMRDTDNDISQAINNR</sequence>
<comment type="similarity">
    <text evidence="1">Belongs to the WXG100 family.</text>
</comment>
<dbReference type="InterPro" id="IPR010310">
    <property type="entry name" value="T7SS_ESAT-6-like"/>
</dbReference>
<organism evidence="2 5">
    <name type="scientific">Enterococcus rivorum</name>
    <dbReference type="NCBI Taxonomy" id="762845"/>
    <lineage>
        <taxon>Bacteria</taxon>
        <taxon>Bacillati</taxon>
        <taxon>Bacillota</taxon>
        <taxon>Bacilli</taxon>
        <taxon>Lactobacillales</taxon>
        <taxon>Enterococcaceae</taxon>
        <taxon>Enterococcus</taxon>
    </lineage>
</organism>